<name>A0A5C0B3U0_9BURK</name>
<dbReference type="OrthoDB" id="9803354at2"/>
<evidence type="ECO:0000313" key="8">
    <source>
        <dbReference type="EMBL" id="QEI08516.1"/>
    </source>
</evidence>
<dbReference type="PANTHER" id="PTHR46383:SF1">
    <property type="entry name" value="ASPARTATE AMINOTRANSFERASE"/>
    <property type="match status" value="1"/>
</dbReference>
<evidence type="ECO:0000256" key="1">
    <source>
        <dbReference type="ARBA" id="ARBA00001933"/>
    </source>
</evidence>
<reference evidence="8 9" key="1">
    <citation type="submission" date="2019-08" db="EMBL/GenBank/DDBJ databases">
        <title>Amphibian skin-associated Pigmentiphaga: genome sequence and occurrence across geography and hosts.</title>
        <authorList>
            <person name="Bletz M.C."/>
            <person name="Bunk B."/>
            <person name="Sproeer C."/>
            <person name="Biwer P."/>
            <person name="Reiter S."/>
            <person name="Rabemananjara F.C.E."/>
            <person name="Schulz S."/>
            <person name="Overmann J."/>
            <person name="Vences M."/>
        </authorList>
    </citation>
    <scope>NUCLEOTIDE SEQUENCE [LARGE SCALE GENOMIC DNA]</scope>
    <source>
        <strain evidence="8 9">Mada1488</strain>
    </source>
</reference>
<comment type="similarity">
    <text evidence="2 6">Belongs to the class-I pyridoxal-phosphate-dependent aminotransferase family.</text>
</comment>
<evidence type="ECO:0000256" key="5">
    <source>
        <dbReference type="ARBA" id="ARBA00022898"/>
    </source>
</evidence>
<keyword evidence="5" id="KW-0663">Pyridoxal phosphate</keyword>
<dbReference type="PANTHER" id="PTHR46383">
    <property type="entry name" value="ASPARTATE AMINOTRANSFERASE"/>
    <property type="match status" value="1"/>
</dbReference>
<dbReference type="GO" id="GO:0008483">
    <property type="term" value="F:transaminase activity"/>
    <property type="evidence" value="ECO:0007669"/>
    <property type="project" value="UniProtKB-KW"/>
</dbReference>
<dbReference type="InterPro" id="IPR015424">
    <property type="entry name" value="PyrdxlP-dep_Trfase"/>
</dbReference>
<keyword evidence="4 6" id="KW-0808">Transferase</keyword>
<dbReference type="Gene3D" id="3.90.1150.10">
    <property type="entry name" value="Aspartate Aminotransferase, domain 1"/>
    <property type="match status" value="1"/>
</dbReference>
<keyword evidence="3 6" id="KW-0032">Aminotransferase</keyword>
<dbReference type="Pfam" id="PF00155">
    <property type="entry name" value="Aminotran_1_2"/>
    <property type="match status" value="1"/>
</dbReference>
<dbReference type="InterPro" id="IPR004839">
    <property type="entry name" value="Aminotransferase_I/II_large"/>
</dbReference>
<dbReference type="CDD" id="cd00609">
    <property type="entry name" value="AAT_like"/>
    <property type="match status" value="1"/>
</dbReference>
<organism evidence="8 9">
    <name type="scientific">Pigmentiphaga aceris</name>
    <dbReference type="NCBI Taxonomy" id="1940612"/>
    <lineage>
        <taxon>Bacteria</taxon>
        <taxon>Pseudomonadati</taxon>
        <taxon>Pseudomonadota</taxon>
        <taxon>Betaproteobacteria</taxon>
        <taxon>Burkholderiales</taxon>
        <taxon>Alcaligenaceae</taxon>
        <taxon>Pigmentiphaga</taxon>
    </lineage>
</organism>
<evidence type="ECO:0000259" key="7">
    <source>
        <dbReference type="Pfam" id="PF00155"/>
    </source>
</evidence>
<dbReference type="AlphaFoldDB" id="A0A5C0B3U0"/>
<protein>
    <recommendedName>
        <fullName evidence="6">Aminotransferase</fullName>
        <ecNumber evidence="6">2.6.1.-</ecNumber>
    </recommendedName>
</protein>
<comment type="cofactor">
    <cofactor evidence="1 6">
        <name>pyridoxal 5'-phosphate</name>
        <dbReference type="ChEBI" id="CHEBI:597326"/>
    </cofactor>
</comment>
<accession>A0A5C0B3U0</accession>
<evidence type="ECO:0000313" key="9">
    <source>
        <dbReference type="Proteomes" id="UP000325161"/>
    </source>
</evidence>
<evidence type="ECO:0000256" key="3">
    <source>
        <dbReference type="ARBA" id="ARBA00022576"/>
    </source>
</evidence>
<dbReference type="InterPro" id="IPR015421">
    <property type="entry name" value="PyrdxlP-dep_Trfase_major"/>
</dbReference>
<gene>
    <name evidence="8" type="ORF">FXN63_23765</name>
</gene>
<sequence length="402" mass="42343">MSLLLAERLSTVKPSPSMAAKVRVDALRAAGRRIIDFTIGEPDFPTPAHIVEAGALALAQGHTRYTASAGTPALRNAIAAKLARENGFVVPPSQVVVGCGAKHIIYNAFAATLNEGDEVIVPAPYWVSYPDMVAINGGKPVIVTAGADAGFKMSAQALAAAITPRTRWVVLNTPNNPTGAVYSRSELEALCEVLRAHPHVWLLTDEIYEHFVYGGARHVAPLDVAPDLATRTLVVNGLSKTYAFTGWRIGFGAGPKPLIDAITLLLSQSTSCACSASQAAAVAALEGPQQCVSDAVVRFAERRDRIVAGLNAIDDFSCTAPDGAFYVFPSVAGLLGRRTPAGDVLNNDVDVMRYLLEHVGVATIDGASYGLPSHLRLSFATSLEEIDAGCLAIANAVKDCTR</sequence>
<dbReference type="FunFam" id="3.40.640.10:FF:000033">
    <property type="entry name" value="Aspartate aminotransferase"/>
    <property type="match status" value="1"/>
</dbReference>
<dbReference type="InterPro" id="IPR015422">
    <property type="entry name" value="PyrdxlP-dep_Trfase_small"/>
</dbReference>
<proteinExistence type="inferred from homology"/>
<dbReference type="RefSeq" id="WP_148817987.1">
    <property type="nucleotide sequence ID" value="NZ_CP043046.1"/>
</dbReference>
<dbReference type="PROSITE" id="PS00105">
    <property type="entry name" value="AA_TRANSFER_CLASS_1"/>
    <property type="match status" value="1"/>
</dbReference>
<dbReference type="GO" id="GO:0006520">
    <property type="term" value="P:amino acid metabolic process"/>
    <property type="evidence" value="ECO:0007669"/>
    <property type="project" value="InterPro"/>
</dbReference>
<evidence type="ECO:0000256" key="4">
    <source>
        <dbReference type="ARBA" id="ARBA00022679"/>
    </source>
</evidence>
<dbReference type="EC" id="2.6.1.-" evidence="6"/>
<dbReference type="EMBL" id="CP043046">
    <property type="protein sequence ID" value="QEI08516.1"/>
    <property type="molecule type" value="Genomic_DNA"/>
</dbReference>
<dbReference type="KEGG" id="pacr:FXN63_23765"/>
<dbReference type="Proteomes" id="UP000325161">
    <property type="component" value="Chromosome"/>
</dbReference>
<dbReference type="Gene3D" id="3.40.640.10">
    <property type="entry name" value="Type I PLP-dependent aspartate aminotransferase-like (Major domain)"/>
    <property type="match status" value="1"/>
</dbReference>
<evidence type="ECO:0000256" key="2">
    <source>
        <dbReference type="ARBA" id="ARBA00007441"/>
    </source>
</evidence>
<dbReference type="InterPro" id="IPR050596">
    <property type="entry name" value="AspAT/PAT-like"/>
</dbReference>
<dbReference type="SUPFAM" id="SSF53383">
    <property type="entry name" value="PLP-dependent transferases"/>
    <property type="match status" value="1"/>
</dbReference>
<dbReference type="InterPro" id="IPR004838">
    <property type="entry name" value="NHTrfase_class1_PyrdxlP-BS"/>
</dbReference>
<feature type="domain" description="Aminotransferase class I/classII large" evidence="7">
    <location>
        <begin position="33"/>
        <end position="392"/>
    </location>
</feature>
<evidence type="ECO:0000256" key="6">
    <source>
        <dbReference type="RuleBase" id="RU000481"/>
    </source>
</evidence>
<keyword evidence="9" id="KW-1185">Reference proteome</keyword>
<dbReference type="GO" id="GO:0030170">
    <property type="term" value="F:pyridoxal phosphate binding"/>
    <property type="evidence" value="ECO:0007669"/>
    <property type="project" value="InterPro"/>
</dbReference>